<keyword evidence="2" id="KW-1185">Reference proteome</keyword>
<reference evidence="1 2" key="1">
    <citation type="submission" date="2024-03" db="EMBL/GenBank/DDBJ databases">
        <title>Two novel Raoultella species associated with bleeding cankers of broadleaf hosts, Raoultella scottia sp. nov. and Raoultella lignicola sp. nov.</title>
        <authorList>
            <person name="Brady C.L."/>
        </authorList>
    </citation>
    <scope>NUCLEOTIDE SEQUENCE [LARGE SCALE GENOMIC DNA]</scope>
    <source>
        <strain evidence="1 2">BAC 10a-01-01</strain>
    </source>
</reference>
<sequence>MTKKQKIIHLQKNSVDESDTKPLKFMLEPFLQQVKEKLRQKVRKRK</sequence>
<name>A0ABU8ZA38_9ENTR</name>
<dbReference type="Proteomes" id="UP001334005">
    <property type="component" value="Unassembled WGS sequence"/>
</dbReference>
<dbReference type="EMBL" id="JARXNH020000057">
    <property type="protein sequence ID" value="MEK0250419.1"/>
    <property type="molecule type" value="Genomic_DNA"/>
</dbReference>
<proteinExistence type="predicted"/>
<dbReference type="RefSeq" id="WP_331835507.1">
    <property type="nucleotide sequence ID" value="NZ_JARXNH020000057.1"/>
</dbReference>
<accession>A0ABU8ZA38</accession>
<evidence type="ECO:0000313" key="2">
    <source>
        <dbReference type="Proteomes" id="UP001334005"/>
    </source>
</evidence>
<comment type="caution">
    <text evidence="1">The sequence shown here is derived from an EMBL/GenBank/DDBJ whole genome shotgun (WGS) entry which is preliminary data.</text>
</comment>
<evidence type="ECO:0000313" key="1">
    <source>
        <dbReference type="EMBL" id="MEK0250419.1"/>
    </source>
</evidence>
<organism evidence="1 2">
    <name type="scientific">Raoultella scottii</name>
    <dbReference type="NCBI Taxonomy" id="3040937"/>
    <lineage>
        <taxon>Bacteria</taxon>
        <taxon>Pseudomonadati</taxon>
        <taxon>Pseudomonadota</taxon>
        <taxon>Gammaproteobacteria</taxon>
        <taxon>Enterobacterales</taxon>
        <taxon>Enterobacteriaceae</taxon>
        <taxon>Klebsiella/Raoultella group</taxon>
        <taxon>Raoultella</taxon>
    </lineage>
</organism>
<gene>
    <name evidence="1" type="ORF">QFI66_020260</name>
</gene>
<protein>
    <submittedName>
        <fullName evidence="1">Uncharacterized protein</fullName>
    </submittedName>
</protein>